<gene>
    <name evidence="2" type="ORF">BDP27DRAFT_1373538</name>
</gene>
<keyword evidence="3" id="KW-1185">Reference proteome</keyword>
<keyword evidence="1" id="KW-0812">Transmembrane</keyword>
<keyword evidence="1" id="KW-1133">Transmembrane helix</keyword>
<comment type="caution">
    <text evidence="2">The sequence shown here is derived from an EMBL/GenBank/DDBJ whole genome shotgun (WGS) entry which is preliminary data.</text>
</comment>
<dbReference type="EMBL" id="JADNRY010000462">
    <property type="protein sequence ID" value="KAF9050930.1"/>
    <property type="molecule type" value="Genomic_DNA"/>
</dbReference>
<accession>A0A9P5P3Y6</accession>
<proteinExistence type="predicted"/>
<sequence length="202" mass="21362">MTVVSKGADALGKVIDNVAHGRDAGYGLNELIPGMGDSSFDWGEMAQTGVSFGKLILLVSIGLGFASTKFKTSKLTGEFRPNGGPKGLMPKVKGILGLGKGTGLNGYAVEYPLGQNLLKLAPIKDSASVVLNVLEKAKAEKNVVFDVPDRAESGEKFWLLTCDPGKNGKESTYIVHLEEDSERVQAITSLAVLRRIAGPVES</sequence>
<organism evidence="2 3">
    <name type="scientific">Rhodocollybia butyracea</name>
    <dbReference type="NCBI Taxonomy" id="206335"/>
    <lineage>
        <taxon>Eukaryota</taxon>
        <taxon>Fungi</taxon>
        <taxon>Dikarya</taxon>
        <taxon>Basidiomycota</taxon>
        <taxon>Agaricomycotina</taxon>
        <taxon>Agaricomycetes</taxon>
        <taxon>Agaricomycetidae</taxon>
        <taxon>Agaricales</taxon>
        <taxon>Marasmiineae</taxon>
        <taxon>Omphalotaceae</taxon>
        <taxon>Rhodocollybia</taxon>
    </lineage>
</organism>
<feature type="transmembrane region" description="Helical" evidence="1">
    <location>
        <begin position="45"/>
        <end position="66"/>
    </location>
</feature>
<keyword evidence="1" id="KW-0472">Membrane</keyword>
<evidence type="ECO:0000313" key="3">
    <source>
        <dbReference type="Proteomes" id="UP000772434"/>
    </source>
</evidence>
<evidence type="ECO:0000313" key="2">
    <source>
        <dbReference type="EMBL" id="KAF9050930.1"/>
    </source>
</evidence>
<dbReference type="AlphaFoldDB" id="A0A9P5P3Y6"/>
<name>A0A9P5P3Y6_9AGAR</name>
<dbReference type="Proteomes" id="UP000772434">
    <property type="component" value="Unassembled WGS sequence"/>
</dbReference>
<protein>
    <submittedName>
        <fullName evidence="2">Uncharacterized protein</fullName>
    </submittedName>
</protein>
<evidence type="ECO:0000256" key="1">
    <source>
        <dbReference type="SAM" id="Phobius"/>
    </source>
</evidence>
<reference evidence="2" key="1">
    <citation type="submission" date="2020-11" db="EMBL/GenBank/DDBJ databases">
        <authorList>
            <consortium name="DOE Joint Genome Institute"/>
            <person name="Ahrendt S."/>
            <person name="Riley R."/>
            <person name="Andreopoulos W."/>
            <person name="Labutti K."/>
            <person name="Pangilinan J."/>
            <person name="Ruiz-Duenas F.J."/>
            <person name="Barrasa J.M."/>
            <person name="Sanchez-Garcia M."/>
            <person name="Camarero S."/>
            <person name="Miyauchi S."/>
            <person name="Serrano A."/>
            <person name="Linde D."/>
            <person name="Babiker R."/>
            <person name="Drula E."/>
            <person name="Ayuso-Fernandez I."/>
            <person name="Pacheco R."/>
            <person name="Padilla G."/>
            <person name="Ferreira P."/>
            <person name="Barriuso J."/>
            <person name="Kellner H."/>
            <person name="Castanera R."/>
            <person name="Alfaro M."/>
            <person name="Ramirez L."/>
            <person name="Pisabarro A.G."/>
            <person name="Kuo A."/>
            <person name="Tritt A."/>
            <person name="Lipzen A."/>
            <person name="He G."/>
            <person name="Yan M."/>
            <person name="Ng V."/>
            <person name="Cullen D."/>
            <person name="Martin F."/>
            <person name="Rosso M.-N."/>
            <person name="Henrissat B."/>
            <person name="Hibbett D."/>
            <person name="Martinez A.T."/>
            <person name="Grigoriev I.V."/>
        </authorList>
    </citation>
    <scope>NUCLEOTIDE SEQUENCE</scope>
    <source>
        <strain evidence="2">AH 40177</strain>
    </source>
</reference>